<dbReference type="AlphaFoldDB" id="A0A0S7WPQ1"/>
<keyword evidence="1" id="KW-0812">Transmembrane</keyword>
<dbReference type="EMBL" id="LIZS01000074">
    <property type="protein sequence ID" value="KPJ52149.1"/>
    <property type="molecule type" value="Genomic_DNA"/>
</dbReference>
<keyword evidence="1" id="KW-0472">Membrane</keyword>
<name>A0A0S7WPQ1_UNCT6</name>
<evidence type="ECO:0000313" key="2">
    <source>
        <dbReference type="EMBL" id="KPJ52149.1"/>
    </source>
</evidence>
<comment type="caution">
    <text evidence="2">The sequence shown here is derived from an EMBL/GenBank/DDBJ whole genome shotgun (WGS) entry which is preliminary data.</text>
</comment>
<evidence type="ECO:0000313" key="3">
    <source>
        <dbReference type="Proteomes" id="UP000052008"/>
    </source>
</evidence>
<organism evidence="2 3">
    <name type="scientific">candidate division TA06 bacterium DG_24</name>
    <dbReference type="NCBI Taxonomy" id="1703770"/>
    <lineage>
        <taxon>Bacteria</taxon>
        <taxon>Bacteria division TA06</taxon>
    </lineage>
</organism>
<proteinExistence type="predicted"/>
<sequence length="149" mass="16700">MNGGFARNPRWAFLIFIIIDVILFGIGMGVPIFCIVFGFLVGWYIARYFVTAGEPIEEVLRKVFRYAAVTSGVTFVLAAVSWGRCIVWLFNPNADYVNFGIPLILYDPKLSFIGWLVLMVILSPFLQLLTTLFGAHLSLVTRLRSDVGS</sequence>
<dbReference type="Proteomes" id="UP000052008">
    <property type="component" value="Unassembled WGS sequence"/>
</dbReference>
<protein>
    <submittedName>
        <fullName evidence="2">Uncharacterized protein</fullName>
    </submittedName>
</protein>
<feature type="transmembrane region" description="Helical" evidence="1">
    <location>
        <begin position="12"/>
        <end position="45"/>
    </location>
</feature>
<evidence type="ECO:0000256" key="1">
    <source>
        <dbReference type="SAM" id="Phobius"/>
    </source>
</evidence>
<feature type="transmembrane region" description="Helical" evidence="1">
    <location>
        <begin position="66"/>
        <end position="90"/>
    </location>
</feature>
<reference evidence="2 3" key="1">
    <citation type="journal article" date="2015" name="Microbiome">
        <title>Genomic resolution of linkages in carbon, nitrogen, and sulfur cycling among widespread estuary sediment bacteria.</title>
        <authorList>
            <person name="Baker B.J."/>
            <person name="Lazar C.S."/>
            <person name="Teske A.P."/>
            <person name="Dick G.J."/>
        </authorList>
    </citation>
    <scope>NUCLEOTIDE SEQUENCE [LARGE SCALE GENOMIC DNA]</scope>
    <source>
        <strain evidence="2">DG_24</strain>
    </source>
</reference>
<feature type="transmembrane region" description="Helical" evidence="1">
    <location>
        <begin position="110"/>
        <end position="135"/>
    </location>
</feature>
<keyword evidence="1" id="KW-1133">Transmembrane helix</keyword>
<gene>
    <name evidence="2" type="ORF">AMJ39_08515</name>
</gene>
<accession>A0A0S7WPQ1</accession>